<feature type="signal peptide" evidence="1">
    <location>
        <begin position="1"/>
        <end position="20"/>
    </location>
</feature>
<keyword evidence="1" id="KW-0732">Signal</keyword>
<dbReference type="InterPro" id="IPR028082">
    <property type="entry name" value="Peripla_BP_I"/>
</dbReference>
<organism evidence="2 3">
    <name type="scientific">Eubacterium ramulus</name>
    <dbReference type="NCBI Taxonomy" id="39490"/>
    <lineage>
        <taxon>Bacteria</taxon>
        <taxon>Bacillati</taxon>
        <taxon>Bacillota</taxon>
        <taxon>Clostridia</taxon>
        <taxon>Eubacteriales</taxon>
        <taxon>Eubacteriaceae</taxon>
        <taxon>Eubacterium</taxon>
    </lineage>
</organism>
<sequence>MKRKLVSLFMVGAMAAGLLAGCGSASDNNGAANSAANEATDAKADASDTKLDGSWPAETVKIGVEVYDTTDTTVIAYMDYFKDLEDYYNVEFMFSESISNAEDELAFAESCASAGCVGYIGGYNCSGETIVDKVTENKMYYWGCERGLDEKYADNEYYLGGFQPVGSDENVDATKGGDYLLGYSMAENLADQGAKHVVYCSGGDQMGIQMFIDRLEGFKDGIAAAQANGSDIQWDEKQDSIAGWPGTDDFAAAQSNAISKDYDAVACSFSGFEVWAQPLSDAGKDDVKIAGVGGVDGSLSDLFADGVISMELYECPEIVTGQAFPMIMNAVTGHADVVKGDKGYLACEIQRWVIQDADTYNAIYDFHDEGNYYVTADDMTEILCDFTDGVTQDDINNFYLEKTLENCMK</sequence>
<comment type="caution">
    <text evidence="2">The sequence shown here is derived from an EMBL/GenBank/DDBJ whole genome shotgun (WGS) entry which is preliminary data.</text>
</comment>
<proteinExistence type="predicted"/>
<gene>
    <name evidence="2" type="ORF">GKE72_01040</name>
</gene>
<dbReference type="AlphaFoldDB" id="A0A844DZ36"/>
<dbReference type="Gene3D" id="3.40.50.2300">
    <property type="match status" value="1"/>
</dbReference>
<dbReference type="EMBL" id="WKRA01000001">
    <property type="protein sequence ID" value="MSD14680.1"/>
    <property type="molecule type" value="Genomic_DNA"/>
</dbReference>
<dbReference type="PROSITE" id="PS51257">
    <property type="entry name" value="PROKAR_LIPOPROTEIN"/>
    <property type="match status" value="1"/>
</dbReference>
<dbReference type="SUPFAM" id="SSF53822">
    <property type="entry name" value="Periplasmic binding protein-like I"/>
    <property type="match status" value="1"/>
</dbReference>
<dbReference type="Proteomes" id="UP000431304">
    <property type="component" value="Unassembled WGS sequence"/>
</dbReference>
<feature type="chain" id="PRO_5039224293" description="Sugar ABC transporter substrate-binding protein" evidence="1">
    <location>
        <begin position="21"/>
        <end position="409"/>
    </location>
</feature>
<reference evidence="2 3" key="1">
    <citation type="journal article" date="2019" name="Nat. Med.">
        <title>A library of human gut bacterial isolates paired with longitudinal multiomics data enables mechanistic microbiome research.</title>
        <authorList>
            <person name="Poyet M."/>
            <person name="Groussin M."/>
            <person name="Gibbons S.M."/>
            <person name="Avila-Pacheco J."/>
            <person name="Jiang X."/>
            <person name="Kearney S.M."/>
            <person name="Perrotta A.R."/>
            <person name="Berdy B."/>
            <person name="Zhao S."/>
            <person name="Lieberman T.D."/>
            <person name="Swanson P.K."/>
            <person name="Smith M."/>
            <person name="Roesemann S."/>
            <person name="Alexander J.E."/>
            <person name="Rich S.A."/>
            <person name="Livny J."/>
            <person name="Vlamakis H."/>
            <person name="Clish C."/>
            <person name="Bullock K."/>
            <person name="Deik A."/>
            <person name="Scott J."/>
            <person name="Pierce K.A."/>
            <person name="Xavier R.J."/>
            <person name="Alm E.J."/>
        </authorList>
    </citation>
    <scope>NUCLEOTIDE SEQUENCE [LARGE SCALE GENOMIC DNA]</scope>
    <source>
        <strain evidence="2 3">BIOML-A3</strain>
    </source>
</reference>
<evidence type="ECO:0008006" key="4">
    <source>
        <dbReference type="Google" id="ProtNLM"/>
    </source>
</evidence>
<evidence type="ECO:0000313" key="2">
    <source>
        <dbReference type="EMBL" id="MSD14680.1"/>
    </source>
</evidence>
<dbReference type="RefSeq" id="WP_154314098.1">
    <property type="nucleotide sequence ID" value="NZ_JBKVAV010000004.1"/>
</dbReference>
<name>A0A844DZ36_EUBRA</name>
<protein>
    <recommendedName>
        <fullName evidence="4">Sugar ABC transporter substrate-binding protein</fullName>
    </recommendedName>
</protein>
<accession>A0A844DZ36</accession>
<evidence type="ECO:0000256" key="1">
    <source>
        <dbReference type="SAM" id="SignalP"/>
    </source>
</evidence>
<evidence type="ECO:0000313" key="3">
    <source>
        <dbReference type="Proteomes" id="UP000431304"/>
    </source>
</evidence>